<dbReference type="OrthoDB" id="2014701at2759"/>
<sequence>MNSGFPAFVFVFSIFLSCFPGYLSAAVVTLQSIQIYRTHDWLHRPTIYFHCKGENKTVLPDVKKVNTSYTFKGEESWQPLTEFSSTKCKRCGIYEDGFFTDDKFDEWEFCPSDFTAGEGRYTLVKGGEFNATFICSTCVDIGADNAVPRSDTKGNRISVAIVVLISAAVTTVVIVVFIGGYKYWQKKKRRHEQARFMKLFEEHDDIEDELGLRDVI</sequence>
<dbReference type="InterPro" id="IPR057713">
    <property type="entry name" value="DUF7953"/>
</dbReference>
<dbReference type="RefSeq" id="XP_021846918.1">
    <property type="nucleotide sequence ID" value="XM_021991226.2"/>
</dbReference>
<evidence type="ECO:0000256" key="1">
    <source>
        <dbReference type="SAM" id="Phobius"/>
    </source>
</evidence>
<gene>
    <name evidence="5" type="primary">LOC110786665</name>
</gene>
<dbReference type="PANTHER" id="PTHR33780">
    <property type="entry name" value="EXPRESSED PROTEIN"/>
    <property type="match status" value="1"/>
</dbReference>
<dbReference type="Proteomes" id="UP000813463">
    <property type="component" value="Chromosome 1"/>
</dbReference>
<organism evidence="4 5">
    <name type="scientific">Spinacia oleracea</name>
    <name type="common">Spinach</name>
    <dbReference type="NCBI Taxonomy" id="3562"/>
    <lineage>
        <taxon>Eukaryota</taxon>
        <taxon>Viridiplantae</taxon>
        <taxon>Streptophyta</taxon>
        <taxon>Embryophyta</taxon>
        <taxon>Tracheophyta</taxon>
        <taxon>Spermatophyta</taxon>
        <taxon>Magnoliopsida</taxon>
        <taxon>eudicotyledons</taxon>
        <taxon>Gunneridae</taxon>
        <taxon>Pentapetalae</taxon>
        <taxon>Caryophyllales</taxon>
        <taxon>Chenopodiaceae</taxon>
        <taxon>Chenopodioideae</taxon>
        <taxon>Anserineae</taxon>
        <taxon>Spinacia</taxon>
    </lineage>
</organism>
<keyword evidence="1" id="KW-0812">Transmembrane</keyword>
<feature type="transmembrane region" description="Helical" evidence="1">
    <location>
        <begin position="157"/>
        <end position="181"/>
    </location>
</feature>
<evidence type="ECO:0000259" key="3">
    <source>
        <dbReference type="Pfam" id="PF25829"/>
    </source>
</evidence>
<protein>
    <recommendedName>
        <fullName evidence="3">DUF7953 domain-containing protein</fullName>
    </recommendedName>
</protein>
<dbReference type="GeneID" id="110786665"/>
<keyword evidence="2" id="KW-0732">Signal</keyword>
<feature type="signal peptide" evidence="2">
    <location>
        <begin position="1"/>
        <end position="25"/>
    </location>
</feature>
<reference evidence="4" key="1">
    <citation type="journal article" date="2021" name="Nat. Commun.">
        <title>Genomic analyses provide insights into spinach domestication and the genetic basis of agronomic traits.</title>
        <authorList>
            <person name="Cai X."/>
            <person name="Sun X."/>
            <person name="Xu C."/>
            <person name="Sun H."/>
            <person name="Wang X."/>
            <person name="Ge C."/>
            <person name="Zhang Z."/>
            <person name="Wang Q."/>
            <person name="Fei Z."/>
            <person name="Jiao C."/>
            <person name="Wang Q."/>
        </authorList>
    </citation>
    <scope>NUCLEOTIDE SEQUENCE [LARGE SCALE GENOMIC DNA]</scope>
    <source>
        <strain evidence="4">cv. Varoflay</strain>
    </source>
</reference>
<name>A0A9R0IDB0_SPIOL</name>
<keyword evidence="4" id="KW-1185">Reference proteome</keyword>
<dbReference type="Pfam" id="PF25829">
    <property type="entry name" value="DUF7953"/>
    <property type="match status" value="1"/>
</dbReference>
<accession>A0A9R0IDB0</accession>
<keyword evidence="1" id="KW-0472">Membrane</keyword>
<dbReference type="PANTHER" id="PTHR33780:SF3">
    <property type="entry name" value="EXPRESSED PROTEIN"/>
    <property type="match status" value="1"/>
</dbReference>
<proteinExistence type="predicted"/>
<evidence type="ECO:0000256" key="2">
    <source>
        <dbReference type="SAM" id="SignalP"/>
    </source>
</evidence>
<dbReference type="KEGG" id="soe:110786665"/>
<evidence type="ECO:0000313" key="4">
    <source>
        <dbReference type="Proteomes" id="UP000813463"/>
    </source>
</evidence>
<feature type="domain" description="DUF7953" evidence="3">
    <location>
        <begin position="25"/>
        <end position="136"/>
    </location>
</feature>
<reference evidence="5" key="2">
    <citation type="submission" date="2025-08" db="UniProtKB">
        <authorList>
            <consortium name="RefSeq"/>
        </authorList>
    </citation>
    <scope>IDENTIFICATION</scope>
    <source>
        <tissue evidence="5">Leaf</tissue>
    </source>
</reference>
<feature type="chain" id="PRO_5040476400" description="DUF7953 domain-containing protein" evidence="2">
    <location>
        <begin position="26"/>
        <end position="216"/>
    </location>
</feature>
<keyword evidence="1" id="KW-1133">Transmembrane helix</keyword>
<dbReference type="AlphaFoldDB" id="A0A9R0IDB0"/>
<evidence type="ECO:0000313" key="5">
    <source>
        <dbReference type="RefSeq" id="XP_021846918.1"/>
    </source>
</evidence>